<evidence type="ECO:0000313" key="8">
    <source>
        <dbReference type="Proteomes" id="UP000011724"/>
    </source>
</evidence>
<dbReference type="OrthoDB" id="9805604at2"/>
<dbReference type="InterPro" id="IPR029068">
    <property type="entry name" value="Glyas_Bleomycin-R_OHBP_Dase"/>
</dbReference>
<reference evidence="8" key="2">
    <citation type="journal article" date="2013" name="Stand. Genomic Sci.">
        <title>Complete genome sequence of Desulfocapsa sulfexigens, a marine deltaproteobacterium specialized in disproportionating inorganic sulfur compounds.</title>
        <authorList>
            <person name="Finster K.W."/>
            <person name="Kjeldsen K.U."/>
            <person name="Kube M."/>
            <person name="Reinhardt R."/>
            <person name="Mussmann M."/>
            <person name="Amann R."/>
            <person name="Schreiber L."/>
        </authorList>
    </citation>
    <scope>NUCLEOTIDE SEQUENCE [LARGE SCALE GENOMIC DNA]</scope>
    <source>
        <strain evidence="8">DSM 10523 / SB164P1</strain>
    </source>
</reference>
<dbReference type="InterPro" id="IPR036412">
    <property type="entry name" value="HAD-like_sf"/>
</dbReference>
<dbReference type="HOGENOM" id="CLU_955537_0_0_7"/>
<dbReference type="Pfam" id="PF08282">
    <property type="entry name" value="Hydrolase_3"/>
    <property type="match status" value="1"/>
</dbReference>
<comment type="subunit">
    <text evidence="3">Homotetramer.</text>
</comment>
<name>M1WTD3_PSEP2</name>
<dbReference type="Gene3D" id="3.40.50.1000">
    <property type="entry name" value="HAD superfamily/HAD-like"/>
    <property type="match status" value="1"/>
</dbReference>
<evidence type="ECO:0000256" key="3">
    <source>
        <dbReference type="ARBA" id="ARBA00011881"/>
    </source>
</evidence>
<comment type="cofactor">
    <cofactor evidence="1">
        <name>Mg(2+)</name>
        <dbReference type="ChEBI" id="CHEBI:18420"/>
    </cofactor>
</comment>
<dbReference type="PANTHER" id="PTHR21485:SF3">
    <property type="entry name" value="N-ACYLNEURAMINATE CYTIDYLYLTRANSFERASE"/>
    <property type="match status" value="1"/>
</dbReference>
<dbReference type="AlphaFoldDB" id="M1WTD3"/>
<dbReference type="STRING" id="1322246.BN4_12227"/>
<evidence type="ECO:0000256" key="1">
    <source>
        <dbReference type="ARBA" id="ARBA00001946"/>
    </source>
</evidence>
<keyword evidence="8" id="KW-1185">Reference proteome</keyword>
<dbReference type="SFLD" id="SFLDG01138">
    <property type="entry name" value="C1.6.2:_Deoxy-d-mannose-octulo"/>
    <property type="match status" value="1"/>
</dbReference>
<keyword evidence="6" id="KW-0460">Magnesium</keyword>
<evidence type="ECO:0000313" key="7">
    <source>
        <dbReference type="EMBL" id="CCH49462.1"/>
    </source>
</evidence>
<dbReference type="InterPro" id="IPR023214">
    <property type="entry name" value="HAD_sf"/>
</dbReference>
<keyword evidence="5" id="KW-0378">Hydrolase</keyword>
<gene>
    <name evidence="7" type="ordered locus">BN4_12227</name>
</gene>
<comment type="similarity">
    <text evidence="2">Belongs to the KdsC family.</text>
</comment>
<dbReference type="KEGG" id="dpi:BN4_12227"/>
<dbReference type="eggNOG" id="COG1778">
    <property type="taxonomic scope" value="Bacteria"/>
</dbReference>
<dbReference type="InterPro" id="IPR010023">
    <property type="entry name" value="KdsC_fam"/>
</dbReference>
<evidence type="ECO:0000256" key="6">
    <source>
        <dbReference type="ARBA" id="ARBA00022842"/>
    </source>
</evidence>
<dbReference type="Proteomes" id="UP000011724">
    <property type="component" value="Chromosome"/>
</dbReference>
<protein>
    <submittedName>
        <fullName evidence="7">Low specificity phosphatase (HAD superfamily)-like protein</fullName>
    </submittedName>
</protein>
<dbReference type="InterPro" id="IPR050793">
    <property type="entry name" value="CMP-NeuNAc_synthase"/>
</dbReference>
<dbReference type="GO" id="GO:0016788">
    <property type="term" value="F:hydrolase activity, acting on ester bonds"/>
    <property type="evidence" value="ECO:0007669"/>
    <property type="project" value="InterPro"/>
</dbReference>
<evidence type="ECO:0000256" key="5">
    <source>
        <dbReference type="ARBA" id="ARBA00022801"/>
    </source>
</evidence>
<dbReference type="RefSeq" id="WP_015415506.1">
    <property type="nucleotide sequence ID" value="NC_020409.1"/>
</dbReference>
<dbReference type="CDD" id="cd06587">
    <property type="entry name" value="VOC"/>
    <property type="match status" value="1"/>
</dbReference>
<dbReference type="SUPFAM" id="SSF56784">
    <property type="entry name" value="HAD-like"/>
    <property type="match status" value="1"/>
</dbReference>
<reference evidence="7 8" key="1">
    <citation type="journal article" date="2013" name="PLoS ONE">
        <title>The first genomic and proteomic characterization of a deep-sea sulfate reducer: insights into the piezophilic lifestyle of Desulfovibrio piezophilus.</title>
        <authorList>
            <person name="Pradel N."/>
            <person name="Ji B."/>
            <person name="Gimenez G."/>
            <person name="Talla E."/>
            <person name="Lenoble P."/>
            <person name="Garel M."/>
            <person name="Tamburini C."/>
            <person name="Fourquet P."/>
            <person name="Lebrun R."/>
            <person name="Bertin P."/>
            <person name="Denis Y."/>
            <person name="Pophillat M."/>
            <person name="Barbe V."/>
            <person name="Ollivier B."/>
            <person name="Dolla A."/>
        </authorList>
    </citation>
    <scope>NUCLEOTIDE SEQUENCE [LARGE SCALE GENOMIC DNA]</scope>
    <source>
        <strain evidence="8">DSM 10523 / SB164P1</strain>
    </source>
</reference>
<dbReference type="GO" id="GO:0008781">
    <property type="term" value="F:N-acylneuraminate cytidylyltransferase activity"/>
    <property type="evidence" value="ECO:0007669"/>
    <property type="project" value="TreeGrafter"/>
</dbReference>
<organism evidence="7 8">
    <name type="scientific">Pseudodesulfovibrio piezophilus (strain DSM 21447 / JCM 15486 / C1TLV30)</name>
    <name type="common">Desulfovibrio piezophilus</name>
    <dbReference type="NCBI Taxonomy" id="1322246"/>
    <lineage>
        <taxon>Bacteria</taxon>
        <taxon>Pseudomonadati</taxon>
        <taxon>Thermodesulfobacteriota</taxon>
        <taxon>Desulfovibrionia</taxon>
        <taxon>Desulfovibrionales</taxon>
        <taxon>Desulfovibrionaceae</taxon>
    </lineage>
</organism>
<sequence length="264" mass="28271">MPVVSTVTLLVKNLEKSVRFYEKSLGYVWTRENLLVGFYGQSLRLQQVSDGPTGGCMVLHVDVPDLDAAETAFLQNGGGRSKYSGGKTPLYVGLDGELIMLRQRGLPKVPALKLIVYDFDGVLTDNRVFVDQAGGESVAANRSDGLGISMIRKLGIEQTLLSTETNPVVSARAAKLDISVMQAVTDKAAMLTKMVVAREIAFASVLFMGNDINDLGAMTLCGFKVAPADAHPSVCALADYVTEARGGHGAVRELADVIMAGRRF</sequence>
<dbReference type="PANTHER" id="PTHR21485">
    <property type="entry name" value="HAD SUPERFAMILY MEMBERS CMAS AND KDSC"/>
    <property type="match status" value="1"/>
</dbReference>
<dbReference type="PATRIC" id="fig|879567.3.peg.2374"/>
<dbReference type="SUPFAM" id="SSF54593">
    <property type="entry name" value="Glyoxalase/Bleomycin resistance protein/Dihydroxybiphenyl dioxygenase"/>
    <property type="match status" value="1"/>
</dbReference>
<proteinExistence type="inferred from homology"/>
<accession>M1WTD3</accession>
<keyword evidence="4" id="KW-0479">Metal-binding</keyword>
<dbReference type="SFLD" id="SFLDS00003">
    <property type="entry name" value="Haloacid_Dehalogenase"/>
    <property type="match status" value="1"/>
</dbReference>
<dbReference type="SFLD" id="SFLDG01136">
    <property type="entry name" value="C1.6:_Phosphoserine_Phosphatas"/>
    <property type="match status" value="1"/>
</dbReference>
<dbReference type="EMBL" id="FO203427">
    <property type="protein sequence ID" value="CCH49462.1"/>
    <property type="molecule type" value="Genomic_DNA"/>
</dbReference>
<dbReference type="GO" id="GO:0046872">
    <property type="term" value="F:metal ion binding"/>
    <property type="evidence" value="ECO:0007669"/>
    <property type="project" value="UniProtKB-KW"/>
</dbReference>
<evidence type="ECO:0000256" key="4">
    <source>
        <dbReference type="ARBA" id="ARBA00022723"/>
    </source>
</evidence>
<evidence type="ECO:0000256" key="2">
    <source>
        <dbReference type="ARBA" id="ARBA00005893"/>
    </source>
</evidence>